<protein>
    <submittedName>
        <fullName evidence="2">DNA glycosylase/AP lyase and isoleucyl tRNA synthetase, zinc finger domain protein</fullName>
        <ecNumber evidence="2">6.1.1.5</ecNumber>
    </submittedName>
</protein>
<evidence type="ECO:0000313" key="2">
    <source>
        <dbReference type="EMBL" id="EQD80760.1"/>
    </source>
</evidence>
<keyword evidence="2" id="KW-0456">Lyase</keyword>
<name>T1DFR4_9ZZZZ</name>
<keyword evidence="2" id="KW-0436">Ligase</keyword>
<dbReference type="EC" id="6.1.1.5" evidence="2"/>
<sequence length="74" mass="8191">KPEEDPSRILAITESQALPGATWLIRRASGTKCERCWMVTPTTGDNPSKLPLCHRCFPIVGEAISREEVSPNEI</sequence>
<dbReference type="AlphaFoldDB" id="T1DFR4"/>
<dbReference type="Pfam" id="PF06827">
    <property type="entry name" value="zf-FPG_IleRS"/>
    <property type="match status" value="1"/>
</dbReference>
<dbReference type="Gene3D" id="1.10.730.20">
    <property type="match status" value="1"/>
</dbReference>
<dbReference type="GO" id="GO:0005524">
    <property type="term" value="F:ATP binding"/>
    <property type="evidence" value="ECO:0007669"/>
    <property type="project" value="InterPro"/>
</dbReference>
<dbReference type="GO" id="GO:0006418">
    <property type="term" value="P:tRNA aminoacylation for protein translation"/>
    <property type="evidence" value="ECO:0007669"/>
    <property type="project" value="InterPro"/>
</dbReference>
<accession>T1DFR4</accession>
<feature type="non-terminal residue" evidence="2">
    <location>
        <position position="1"/>
    </location>
</feature>
<reference evidence="2" key="2">
    <citation type="journal article" date="2014" name="ISME J.">
        <title>Microbial stratification in low pH oxic and suboxic macroscopic growths along an acid mine drainage.</title>
        <authorList>
            <person name="Mendez-Garcia C."/>
            <person name="Mesa V."/>
            <person name="Sprenger R.R."/>
            <person name="Richter M."/>
            <person name="Diez M.S."/>
            <person name="Solano J."/>
            <person name="Bargiela R."/>
            <person name="Golyshina O.V."/>
            <person name="Manteca A."/>
            <person name="Ramos J.L."/>
            <person name="Gallego J.R."/>
            <person name="Llorente I."/>
            <person name="Martins Dos Santos V.A."/>
            <person name="Jensen O.N."/>
            <person name="Pelaez A.I."/>
            <person name="Sanchez J."/>
            <person name="Ferrer M."/>
        </authorList>
    </citation>
    <scope>NUCLEOTIDE SEQUENCE</scope>
</reference>
<organism evidence="2">
    <name type="scientific">mine drainage metagenome</name>
    <dbReference type="NCBI Taxonomy" id="410659"/>
    <lineage>
        <taxon>unclassified sequences</taxon>
        <taxon>metagenomes</taxon>
        <taxon>ecological metagenomes</taxon>
    </lineage>
</organism>
<reference evidence="2" key="1">
    <citation type="submission" date="2013-08" db="EMBL/GenBank/DDBJ databases">
        <authorList>
            <person name="Mendez C."/>
            <person name="Richter M."/>
            <person name="Ferrer M."/>
            <person name="Sanchez J."/>
        </authorList>
    </citation>
    <scope>NUCLEOTIDE SEQUENCE</scope>
</reference>
<dbReference type="InterPro" id="IPR010663">
    <property type="entry name" value="Znf_FPG/IleRS"/>
</dbReference>
<dbReference type="EMBL" id="AUZX01000410">
    <property type="protein sequence ID" value="EQD80760.1"/>
    <property type="molecule type" value="Genomic_DNA"/>
</dbReference>
<dbReference type="SUPFAM" id="SSF47323">
    <property type="entry name" value="Anticodon-binding domain of a subclass of class I aminoacyl-tRNA synthetases"/>
    <property type="match status" value="1"/>
</dbReference>
<comment type="caution">
    <text evidence="2">The sequence shown here is derived from an EMBL/GenBank/DDBJ whole genome shotgun (WGS) entry which is preliminary data.</text>
</comment>
<keyword evidence="2" id="KW-0030">Aminoacyl-tRNA synthetase</keyword>
<proteinExistence type="predicted"/>
<feature type="domain" description="Zinc finger FPG/IleRS-type" evidence="1">
    <location>
        <begin position="32"/>
        <end position="57"/>
    </location>
</feature>
<dbReference type="InterPro" id="IPR009080">
    <property type="entry name" value="tRNAsynth_Ia_anticodon-bd"/>
</dbReference>
<evidence type="ECO:0000259" key="1">
    <source>
        <dbReference type="Pfam" id="PF06827"/>
    </source>
</evidence>
<dbReference type="GO" id="GO:0004822">
    <property type="term" value="F:isoleucine-tRNA ligase activity"/>
    <property type="evidence" value="ECO:0007669"/>
    <property type="project" value="UniProtKB-EC"/>
</dbReference>
<dbReference type="GO" id="GO:0016829">
    <property type="term" value="F:lyase activity"/>
    <property type="evidence" value="ECO:0007669"/>
    <property type="project" value="UniProtKB-KW"/>
</dbReference>
<gene>
    <name evidence="2" type="ORF">B1A_00550</name>
</gene>